<dbReference type="Pfam" id="PF13692">
    <property type="entry name" value="Glyco_trans_1_4"/>
    <property type="match status" value="1"/>
</dbReference>
<dbReference type="AlphaFoldDB" id="A0AA91I9R1"/>
<name>A0AA91I9R1_VARPD</name>
<proteinExistence type="predicted"/>
<dbReference type="Proteomes" id="UP000077852">
    <property type="component" value="Unassembled WGS sequence"/>
</dbReference>
<dbReference type="CDD" id="cd03794">
    <property type="entry name" value="GT4_WbuB-like"/>
    <property type="match status" value="1"/>
</dbReference>
<protein>
    <submittedName>
        <fullName evidence="2">Glycosyltransferase WbuB</fullName>
    </submittedName>
</protein>
<dbReference type="Gene3D" id="3.40.50.2000">
    <property type="entry name" value="Glycogen Phosphorylase B"/>
    <property type="match status" value="2"/>
</dbReference>
<dbReference type="PANTHER" id="PTHR45947">
    <property type="entry name" value="SULFOQUINOVOSYL TRANSFERASE SQD2"/>
    <property type="match status" value="1"/>
</dbReference>
<organism evidence="2 3">
    <name type="scientific">Variovorax paradoxus</name>
    <dbReference type="NCBI Taxonomy" id="34073"/>
    <lineage>
        <taxon>Bacteria</taxon>
        <taxon>Pseudomonadati</taxon>
        <taxon>Pseudomonadota</taxon>
        <taxon>Betaproteobacteria</taxon>
        <taxon>Burkholderiales</taxon>
        <taxon>Comamonadaceae</taxon>
        <taxon>Variovorax</taxon>
    </lineage>
</organism>
<dbReference type="RefSeq" id="WP_081269186.1">
    <property type="nucleotide sequence ID" value="NZ_LVHG01000056.1"/>
</dbReference>
<accession>A0AA91I9R1</accession>
<dbReference type="InterPro" id="IPR050194">
    <property type="entry name" value="Glycosyltransferase_grp1"/>
</dbReference>
<dbReference type="EMBL" id="LVHG01000056">
    <property type="protein sequence ID" value="OAK61366.1"/>
    <property type="molecule type" value="Genomic_DNA"/>
</dbReference>
<dbReference type="GO" id="GO:0016758">
    <property type="term" value="F:hexosyltransferase activity"/>
    <property type="evidence" value="ECO:0007669"/>
    <property type="project" value="TreeGrafter"/>
</dbReference>
<reference evidence="2 3" key="1">
    <citation type="submission" date="2016-03" db="EMBL/GenBank/DDBJ databases">
        <title>Genome sequence of Variovorax paradoxus KB5.</title>
        <authorList>
            <person name="Jeong H."/>
            <person name="Hong C.E."/>
            <person name="Jo S.H."/>
            <person name="Park J.M."/>
        </authorList>
    </citation>
    <scope>NUCLEOTIDE SEQUENCE [LARGE SCALE GENOMIC DNA]</scope>
    <source>
        <strain evidence="2 3">KB5</strain>
    </source>
</reference>
<comment type="caution">
    <text evidence="2">The sequence shown here is derived from an EMBL/GenBank/DDBJ whole genome shotgun (WGS) entry which is preliminary data.</text>
</comment>
<dbReference type="PANTHER" id="PTHR45947:SF3">
    <property type="entry name" value="SULFOQUINOVOSYL TRANSFERASE SQD2"/>
    <property type="match status" value="1"/>
</dbReference>
<gene>
    <name evidence="2" type="ORF">A3K87_20735</name>
</gene>
<evidence type="ECO:0000313" key="3">
    <source>
        <dbReference type="Proteomes" id="UP000077852"/>
    </source>
</evidence>
<sequence>MKQVWIINHYAQEPDGAGGTRHFHLAKYLEACGWQATVIAASVELNSGRQRLDTDEAHRLERVGGVPFLWVRTPTYRGNGGGRMRNMLAFMRRVILARTTRQLPRPDVVVGSSVHPFAAVAGAMLARRFNVPFVFEVRDLWPQTLVDMGRLRESSPVTWAMRKLELWLYRRAVRTVVLLPHAWKYIAPLGIPRERIVWIPNGVDLSLFPPSQPPVREPSEPFTLMYLGAHGQANGLHTVLLAMKLLQERATVPAIRLRMVGDGALKPVLIAQARQLGLRNVSFEPAVPKREVPALAAQADAFVIAVLDLPNLYRYGISMNKLFDYLAAARPIVMASDASNNPVADAQAGPTVRADQPLQLADAIVQVATASQDERARMGRNGRRYVAHHHDFPQLSQRLAAVLDEVCAA</sequence>
<dbReference type="SUPFAM" id="SSF53756">
    <property type="entry name" value="UDP-Glycosyltransferase/glycogen phosphorylase"/>
    <property type="match status" value="1"/>
</dbReference>
<evidence type="ECO:0000259" key="1">
    <source>
        <dbReference type="Pfam" id="PF13579"/>
    </source>
</evidence>
<evidence type="ECO:0000313" key="2">
    <source>
        <dbReference type="EMBL" id="OAK61366.1"/>
    </source>
</evidence>
<dbReference type="Pfam" id="PF13579">
    <property type="entry name" value="Glyco_trans_4_4"/>
    <property type="match status" value="1"/>
</dbReference>
<feature type="domain" description="Glycosyltransferase subfamily 4-like N-terminal" evidence="1">
    <location>
        <begin position="19"/>
        <end position="202"/>
    </location>
</feature>
<dbReference type="InterPro" id="IPR028098">
    <property type="entry name" value="Glyco_trans_4-like_N"/>
</dbReference>